<dbReference type="Proteomes" id="UP000887576">
    <property type="component" value="Unplaced"/>
</dbReference>
<proteinExistence type="predicted"/>
<dbReference type="WBParaSite" id="JU765_v2.g8082.t3">
    <property type="protein sequence ID" value="JU765_v2.g8082.t3"/>
    <property type="gene ID" value="JU765_v2.g8082"/>
</dbReference>
<name>A0AC34RLU3_9BILA</name>
<reference evidence="2" key="1">
    <citation type="submission" date="2022-11" db="UniProtKB">
        <authorList>
            <consortium name="WormBaseParasite"/>
        </authorList>
    </citation>
    <scope>IDENTIFICATION</scope>
</reference>
<evidence type="ECO:0000313" key="1">
    <source>
        <dbReference type="Proteomes" id="UP000887576"/>
    </source>
</evidence>
<protein>
    <submittedName>
        <fullName evidence="2">Uncharacterized protein</fullName>
    </submittedName>
</protein>
<sequence>MWKNIPVDGISGICHIGAGDIEHWLTYYLTIGGFILLIIISWLIIMYKKIIQTKRLNQSMKNQQKLLISSIEIDENETKNLKIDDEKEDVNSYVLENGLGDGLIPDYWLGSIFGAIVLTFFIGGFLQSTILNGKIGENYEREMIKKSIHCSLKTLTTEYHTNWWNKTINYDHLTTIFDPYKRKEMLFDSVTAPGCEFEILKETKLLTIFFTSIILPCLPYWILAVCFFAGFCNNGLKSVRKIRTKFNPFLYEKVKNNELNLGFLQSTNDTKNIKEDIEMQSQSTAPTRATAPPIMQTESIIEENEFGLPSLNDTTSTAVIAIIEENEYGLPSLNDTTSTAVIGASSVHSEPITNNIKFKSSRKIDLTKRYREYRRERIQNEQLLHTAIFNGSMSSRFTDEICPSTQSEFNMTSISNHCLPKNLRMNNGYTMVDLITKYEEAQKQNTQLLLENRETRQTLKQLQESYSDIKDCIKTLLVKVDNSSTSTNIKPEILLEKNKKETVDLLNNLTESYSDLRETVQMLSTKLIKELSDDDEKSNIKKPRKKSLSPKGKKSEFAKKSAKQPIIEVSPLEIVAGDISSGDEDDLPQINVASHWSLPNPPPEVLQYRCDLMTGEKKYDVEYPSEQEIFTNLFYRLMAHCTNGLPQWLKNPYVHACRENFEELYLENDDKSTIFSERKIYPDTEAIEAAGDPNLIDFIFPIICQAIAQTCVDFFMDTRWLFRSVSPWVSEPLDLTRFEMHVMNAMDADLCSVPEEMEVDVNHTNQIN</sequence>
<accession>A0AC34RLU3</accession>
<evidence type="ECO:0000313" key="2">
    <source>
        <dbReference type="WBParaSite" id="JU765_v2.g8082.t3"/>
    </source>
</evidence>
<organism evidence="1 2">
    <name type="scientific">Panagrolaimus sp. JU765</name>
    <dbReference type="NCBI Taxonomy" id="591449"/>
    <lineage>
        <taxon>Eukaryota</taxon>
        <taxon>Metazoa</taxon>
        <taxon>Ecdysozoa</taxon>
        <taxon>Nematoda</taxon>
        <taxon>Chromadorea</taxon>
        <taxon>Rhabditida</taxon>
        <taxon>Tylenchina</taxon>
        <taxon>Panagrolaimomorpha</taxon>
        <taxon>Panagrolaimoidea</taxon>
        <taxon>Panagrolaimidae</taxon>
        <taxon>Panagrolaimus</taxon>
    </lineage>
</organism>